<reference evidence="2 3" key="1">
    <citation type="journal article" date="2021" name="Mar. Drugs">
        <title>Genome Reduction and Secondary Metabolism of the Marine Sponge-Associated Cyanobacterium Leptothoe.</title>
        <authorList>
            <person name="Konstantinou D."/>
            <person name="Popin R.V."/>
            <person name="Fewer D.P."/>
            <person name="Sivonen K."/>
            <person name="Gkelis S."/>
        </authorList>
    </citation>
    <scope>NUCLEOTIDE SEQUENCE [LARGE SCALE GENOMIC DNA]</scope>
    <source>
        <strain evidence="2 3">TAU-MAC 1615</strain>
    </source>
</reference>
<keyword evidence="1" id="KW-0472">Membrane</keyword>
<feature type="transmembrane region" description="Helical" evidence="1">
    <location>
        <begin position="12"/>
        <end position="32"/>
    </location>
</feature>
<evidence type="ECO:0000313" key="2">
    <source>
        <dbReference type="EMBL" id="MBT9312949.1"/>
    </source>
</evidence>
<comment type="caution">
    <text evidence="2">The sequence shown here is derived from an EMBL/GenBank/DDBJ whole genome shotgun (WGS) entry which is preliminary data.</text>
</comment>
<name>A0ABS5Y536_9CYAN</name>
<gene>
    <name evidence="2" type="ORF">IXB28_12080</name>
</gene>
<proteinExistence type="predicted"/>
<keyword evidence="1" id="KW-0812">Transmembrane</keyword>
<sequence>MTGDLEAQVYSVLATLAALLLVLVTGGVVYLTSVEWRDKRQRTQEALDNRKPVSKRRSKKK</sequence>
<dbReference type="Proteomes" id="UP001196661">
    <property type="component" value="Unassembled WGS sequence"/>
</dbReference>
<evidence type="ECO:0000256" key="1">
    <source>
        <dbReference type="SAM" id="Phobius"/>
    </source>
</evidence>
<evidence type="ECO:0000313" key="3">
    <source>
        <dbReference type="Proteomes" id="UP001196661"/>
    </source>
</evidence>
<accession>A0ABS5Y536</accession>
<dbReference type="EMBL" id="JADOER010000011">
    <property type="protein sequence ID" value="MBT9312949.1"/>
    <property type="molecule type" value="Genomic_DNA"/>
</dbReference>
<protein>
    <submittedName>
        <fullName evidence="2">Uncharacterized protein</fullName>
    </submittedName>
</protein>
<organism evidence="2 3">
    <name type="scientific">Leptothoe kymatousa TAU-MAC 1615</name>
    <dbReference type="NCBI Taxonomy" id="2364775"/>
    <lineage>
        <taxon>Bacteria</taxon>
        <taxon>Bacillati</taxon>
        <taxon>Cyanobacteriota</taxon>
        <taxon>Cyanophyceae</taxon>
        <taxon>Nodosilineales</taxon>
        <taxon>Cymatolegaceae</taxon>
        <taxon>Leptothoe</taxon>
        <taxon>Leptothoe kymatousa</taxon>
    </lineage>
</organism>
<keyword evidence="3" id="KW-1185">Reference proteome</keyword>
<keyword evidence="1" id="KW-1133">Transmembrane helix</keyword>
<dbReference type="RefSeq" id="WP_215619075.1">
    <property type="nucleotide sequence ID" value="NZ_JADOER010000011.1"/>
</dbReference>